<feature type="transmembrane region" description="Helical" evidence="1">
    <location>
        <begin position="167"/>
        <end position="184"/>
    </location>
</feature>
<dbReference type="AlphaFoldDB" id="A0A518CX18"/>
<gene>
    <name evidence="2" type="ORF">Pla163_08710</name>
</gene>
<keyword evidence="1" id="KW-0472">Membrane</keyword>
<keyword evidence="3" id="KW-1185">Reference proteome</keyword>
<dbReference type="Proteomes" id="UP000319342">
    <property type="component" value="Chromosome"/>
</dbReference>
<dbReference type="Gene3D" id="3.40.50.150">
    <property type="entry name" value="Vaccinia Virus protein VP39"/>
    <property type="match status" value="1"/>
</dbReference>
<evidence type="ECO:0000313" key="2">
    <source>
        <dbReference type="EMBL" id="QDU83770.1"/>
    </source>
</evidence>
<name>A0A518CX18_9BACT</name>
<evidence type="ECO:0000313" key="3">
    <source>
        <dbReference type="Proteomes" id="UP000319342"/>
    </source>
</evidence>
<feature type="transmembrane region" description="Helical" evidence="1">
    <location>
        <begin position="196"/>
        <end position="214"/>
    </location>
</feature>
<dbReference type="RefSeq" id="WP_145184059.1">
    <property type="nucleotide sequence ID" value="NZ_CP036290.1"/>
</dbReference>
<proteinExistence type="predicted"/>
<evidence type="ECO:0000256" key="1">
    <source>
        <dbReference type="SAM" id="Phobius"/>
    </source>
</evidence>
<accession>A0A518CX18</accession>
<dbReference type="EMBL" id="CP036290">
    <property type="protein sequence ID" value="QDU83770.1"/>
    <property type="molecule type" value="Genomic_DNA"/>
</dbReference>
<sequence>MRRLHLFEWEDQFWFPATLRDLMTDYLRFVVALFKMSAPVVPLLDRLLTETGSTRIVDLASGGGGPWGTLAPALRESHPDLRVTLTDRYPNLSALRVAAASAPEVIEIRTEPVDALDVPDDLDGVRTQFLSLHHFRPDQVRAIFANAVAAGRPIAVFEFQQRDLAHLIRFALSPVFVLLLSWAIRPFSLRRILFTYLIPVVPLLIMWDGVVSVLRTYTPDELERIVASVPGAAGYDWDVGAATEGQASVVRAIGRPRMV</sequence>
<reference evidence="2 3" key="1">
    <citation type="submission" date="2019-02" db="EMBL/GenBank/DDBJ databases">
        <title>Deep-cultivation of Planctomycetes and their phenomic and genomic characterization uncovers novel biology.</title>
        <authorList>
            <person name="Wiegand S."/>
            <person name="Jogler M."/>
            <person name="Boedeker C."/>
            <person name="Pinto D."/>
            <person name="Vollmers J."/>
            <person name="Rivas-Marin E."/>
            <person name="Kohn T."/>
            <person name="Peeters S.H."/>
            <person name="Heuer A."/>
            <person name="Rast P."/>
            <person name="Oberbeckmann S."/>
            <person name="Bunk B."/>
            <person name="Jeske O."/>
            <person name="Meyerdierks A."/>
            <person name="Storesund J.E."/>
            <person name="Kallscheuer N."/>
            <person name="Luecker S."/>
            <person name="Lage O.M."/>
            <person name="Pohl T."/>
            <person name="Merkel B.J."/>
            <person name="Hornburger P."/>
            <person name="Mueller R.-W."/>
            <person name="Bruemmer F."/>
            <person name="Labrenz M."/>
            <person name="Spormann A.M."/>
            <person name="Op den Camp H."/>
            <person name="Overmann J."/>
            <person name="Amann R."/>
            <person name="Jetten M.S.M."/>
            <person name="Mascher T."/>
            <person name="Medema M.H."/>
            <person name="Devos D.P."/>
            <person name="Kaster A.-K."/>
            <person name="Ovreas L."/>
            <person name="Rohde M."/>
            <person name="Galperin M.Y."/>
            <person name="Jogler C."/>
        </authorList>
    </citation>
    <scope>NUCLEOTIDE SEQUENCE [LARGE SCALE GENOMIC DNA]</scope>
    <source>
        <strain evidence="2 3">Pla163</strain>
    </source>
</reference>
<dbReference type="SUPFAM" id="SSF53335">
    <property type="entry name" value="S-adenosyl-L-methionine-dependent methyltransferases"/>
    <property type="match status" value="1"/>
</dbReference>
<dbReference type="OrthoDB" id="117053at2"/>
<keyword evidence="1" id="KW-1133">Transmembrane helix</keyword>
<dbReference type="InterPro" id="IPR029063">
    <property type="entry name" value="SAM-dependent_MTases_sf"/>
</dbReference>
<organism evidence="2 3">
    <name type="scientific">Rohdeia mirabilis</name>
    <dbReference type="NCBI Taxonomy" id="2528008"/>
    <lineage>
        <taxon>Bacteria</taxon>
        <taxon>Pseudomonadati</taxon>
        <taxon>Planctomycetota</taxon>
        <taxon>Planctomycetia</taxon>
        <taxon>Planctomycetia incertae sedis</taxon>
        <taxon>Rohdeia</taxon>
    </lineage>
</organism>
<evidence type="ECO:0008006" key="4">
    <source>
        <dbReference type="Google" id="ProtNLM"/>
    </source>
</evidence>
<keyword evidence="1" id="KW-0812">Transmembrane</keyword>
<protein>
    <recommendedName>
        <fullName evidence="4">Methyltransferase domain-containing protein</fullName>
    </recommendedName>
</protein>